<evidence type="ECO:0000313" key="2">
    <source>
        <dbReference type="EMBL" id="CDS42668.1"/>
    </source>
</evidence>
<dbReference type="PANTHER" id="PTHR12517:SF0">
    <property type="entry name" value="INTERMEMBRANE LIPID TRANSFER PROTEIN VPS13B"/>
    <property type="match status" value="1"/>
</dbReference>
<sequence>MRYIGKYVKLRDDQFQLSLWGGDAILNYVELQYDILEDLMPLQVCFKSGHIHELRIHVPWTHLGSSSVVITLNTVECVLAFKRPNEHRQRHRLEAETFTPSDTPQPPSYLLSYLTRIWSNIEVVVKNLIVKFVEGDAVISLNILSLDCFPTLLNWQRGVEVQSSGNYCLHRLLRLTDMTLCIDRCDAKGHISTYQDPVIYRFSFDIRIQTVFTQNNKGLASICVTNLFSPRLLEINLNHVQIPLITRILEILFALSNDIIRWEVLSDDKTIEKQQTGVQHKEVVTGINEEDLTRNQSWSQWAWSFVPSFPSFSSISSEDDSYDFDQDETSLEYLEKLRSCEARAEYVRLLYEDGLALPAEAAKMAHYRRRCLWRLRKHKKPLPALVLGVLMKKIQLHIKVSHRTHTQNNSSSAKNLHPNESTFDLFTIITENFGFQLVRDSGCFTSLQVGIGLLQISPFGEVCPCGMKYTVLFPLHDLLTLHSKSELLTVSESSDPLVKAFCGLFGAETSHPNDVVETPAPDNSFDRNQGVIDAQPSLPNLFVLPPFCRKDYHSTYGSGYPQHKLPLALWFESVFCQEVEEESMEDSSDCLLDPDPMLYSFSRSFLDEVKVNFTLTTSHRLKHFLELLAEGSKNYKACSDWASLYTLPQQEPVDSWILQERMVRLRHFTPININRAQVMSLCVEIFPPTHDYHMANRFASLQLETGGIDVFVSAPLNPVRLVFTMTHLSPSSGVLADVNSSFHQGLLRNNILECKQWGRKDQILDCYGIYQPTGGQQEGDVERGGVLFGFDDENPITKLLQIDLLNSCYAHQLVKISKVCISLGQEVLLSPISVTLAQRNLLFSESWPQHLSNDLVTTESYLKSHSQIQLNLSSFAVRSLFIHGFYIVSHGCALATALSHYLHSQAWPELNEYSGQISEAGLGKFFERTIEGEMSYCLTFNAKGFICLHAQSSKNQKLVNSSFETSQLTGSLMDEGKDKVIPILQCLSTGPLAVFSYQLRRKIFPGLDSLHPASVTLKVAPMKILITPSLIEWFSGVIGVLKRSWEAFEIDQTGEFLLDAQFCSKSQSSIAFHQMDLHTHSPSEIKSHLETVSTRSRPHTSGGSTFIMVSILTSTLYIVPTTDRFSACDFDEWLASLNATSRGKVVQLTFPRTEIRGPRSHSSPLPQSQNVPPSAPIAATEGTDSVRLYSFELEEKQASGTQRRLRCLQSVPEMMAIDLDSNRPMWECTATGLTISVGEATRLLQLDDLACSLSFTVATSQLDNALSRISWNLLFDLAHNTEDTSGNSPSLRDVAHLMATISGIQMQISNLISEIFTTKDLMASCIRKSKEIDGLSNPSTPVEISPCGMELFGSTRKSSSIISRLTYSSSHSLAESRKVLVHFTPPNAPSITTSRIPIKGVIQVIFPFTTGELCLSDKQSKIRWEADGFCATVSISNSPFYINFRLQLERVCLFLRTSERCFPLISPKHWHLRPFQNVALCPGTTYYEESKAGQRLPKPQEPKGVDSDSEVDVTLSRHFRPTAMLTISLTRSFAVLVRHVFAGKRFSYWLDRQSELFLLGKDQMEVDDAGPPFVNCVYIRLKPLDVVLCPQLASYLKGALREFQNSEEIVPTSGRSFGVGAPLPGHCMPLLFVALDELRLFIPSPGLLAPSYGVIGPCDALAITLRAMRIHPFPKNYITSRPEAASAHARVITLTSKVGSSYEDRQSALRLEGLACWAVNLLEAINFSKSARRFDYQPTLAGQYPAFEWNQAATRLSDIKDAVWVLPVLRPLDIMAVFAAPICETNLVYGQARMLYGSILEANISNDIIVTLSGSFLLTYLSNLMGVIERPRGQMDETAEVSQLAWPSHPSRFLLTCGLMRFVLWERRKPKERHWDFSVIELIQPHLRWSPESLNAGLNDLQVHLRSFSEGSESDWHGNVFWTPTTPPVERQTYLPTRLPLPQVADIGQYHIFNPMSSINRACLSTSGNDELLLINFSRRNSREERFHATIRIQRETTLVLTPNMLMCLSNLIKSFSSPNSPTKRVKHAGDLKAPIATFITIFDQLHFDTRSISIHLIAAEDEIRFATEGIHIDGVANQRKDWRSFYTDLKVMCIETHLNEFRLIPTATEISLRMCTEVSLVSIPTTVAHIEISKGTKIVIPSGNEFRRLAQAFIVATHQENNGILNANKPVAQHLPSRCVFKDDIRRKSAYDFSIFTPTEPIGLGNISRWLPLPYEIVFADCDQFAPEDGTEPRCVTMTWTFPELRQPIRLTVNPVPLVYDNDSSNLGNIMLPARLQYWSDRVGEYGSFVTYATFNLLEDASVDVLLPPLLAEFPLCLETLEQSQRQRLILRSSLGEENVFWGSKVALNPTAPLPVAAASWRIIVSCVGRIISMRNSSSAGCESVAIPVCLPPYALGACTHLDSAYIPELTMPVSLHFGLDEFCLSTWQMQEPSLETGRLTVFKLHGMLATSFTNPHNQAPAITSTVDKPVTYANSTLLASFSVRSVAAHVFSPHGAHMQLLGEAEHILGVSGTCISVGTCHLCCNSDLVYALSQITAGEGKTGWEIGNRTDRRLLVEQCFTSASPTDEPAESALSDITNVIVEAGGCFASWRPIVLAKTRTITLRIALFSDPKSMVRSAPLSITWPPEHTNSTFAQPIQWDDLEPRDDSFPVAILLIPPRPSSGLPGEIIIQPALTVENKFPFDLSLRLSNGSTRCIASSSSYGLCVSPAGPTSDLALSASGTDAFVKLTGEDLTAQGERILWLPVAETVCPVLLKVNHLHYNMLSDPARLITISPVLNITSALPMPLTLVLEDSCKSPASFLNSSGRGFSRHFYIPKASTTSIAVAFQPGTTPSFNFHYPDKAPVFESSLLLPWKTLSGRLDVVVQPWLLLSNRSGISLQLCTASSLKDINLPDEFAIRFDTDSCHIPAAGERLLRFGINFKGSTVWSPALLVHSSVFSSSTTATVDPNSITSSEIVILTVSGMSRVHQQASGGRAAAATAVVNLTRSRTLAPLALRLGCVVCCLAARLHFAPPRGVVTLSIEPLLHIDNRTGQSLLCKPIVVPTPGVHLPLPMASFDELEAEVLTLPKFGSTSTPVLFWNHSHPEIVFGDVDSHSVSLAHLLVLRSHLGIFWSRSLQLAGVHSFDGVGSCPVTGSYHRYYHISLPSFNENGDPDECSLLLSLSNDPQTGLWTLCLANLAPSLSCSLGCSLTNATDFPFEVSFQGLSNFHQLPLSNALPCVHPSGGKLVLIPQVFLDQLAEVWISGQTSKSSVASTFLCHEDARLSLRLHSDVEVIKLTDCRDNPVLLRFREKTILIQQVTNEAFPFCTDLAIFSDQKPVFSHWPHVDQPLSLSVYIDTTLISAPVRGLLLTPGDSGLKNFLRICIRRIEATYSKKENASLFEFSIASSLIQIDNLAQTSLSTFDFPVLMRSVLPHTMEENSTGVFSCTCQIRYLSSTDFFLERFNLRLPSMEAYLEDSVLYTLVSWVQDLRRAGPALIGDVENAVKSPIPTILCLREFEIHSVALQLALKAKVGMHISCKTTQFRLNSFECSEAALDVKTLVSQLSTHYISQLLIRAGLVLCSIELIGNPARLVASFAEGVWHLVHFADSEKMATREQLSLLRGLARGLLSLVKHTAGGVCSSLTGLASSVARNLHELSLDTEHIQRTTEIRQRHQPAGLGEGLALGISELGISLLGGLAGVAHHPLFALLQPQPPSPPLLSASSPHSLAQMAEGLAGGVGRGLVGLLAKPLAGVADFVAFTGAGFMHGMGAGWGVIPSPNHMHCLTILPGVPHLVDGALLHKWSCALMRRLNIPHPHKYLWTGVGMDATGTVLTWLCLPYHGSLFTVEFKASAQTIRAGVLAVDFVDTSEDVLVNKCQLSAGEMAVLMRVLRPTKNTMTAVGGGEVVGYLEADPHLERVKAYLSSLPQSKESQGCDQ</sequence>
<dbReference type="PANTHER" id="PTHR12517">
    <property type="entry name" value="VACUOLAR PROTEIN SORTING-ASSOCIATED PROTEIN 13B"/>
    <property type="match status" value="1"/>
</dbReference>
<evidence type="ECO:0000256" key="1">
    <source>
        <dbReference type="SAM" id="MobiDB-lite"/>
    </source>
</evidence>
<feature type="region of interest" description="Disordered" evidence="1">
    <location>
        <begin position="1153"/>
        <end position="1178"/>
    </location>
</feature>
<feature type="compositionally biased region" description="Polar residues" evidence="1">
    <location>
        <begin position="1160"/>
        <end position="1172"/>
    </location>
</feature>
<dbReference type="STRING" id="6211.A0A068YD16"/>
<proteinExistence type="predicted"/>
<dbReference type="InterPro" id="IPR039782">
    <property type="entry name" value="VPS13B"/>
</dbReference>
<gene>
    <name evidence="2" type="ORF">EmuJ_001038300</name>
</gene>
<dbReference type="OrthoDB" id="445152at2759"/>
<dbReference type="Proteomes" id="UP000017246">
    <property type="component" value="Unassembled WGS sequence"/>
</dbReference>
<dbReference type="OMA" id="RICIRRI"/>
<accession>A0A068YD16</accession>
<keyword evidence="3" id="KW-1185">Reference proteome</keyword>
<dbReference type="EMBL" id="LN902842">
    <property type="protein sequence ID" value="CDS42668.1"/>
    <property type="molecule type" value="Genomic_DNA"/>
</dbReference>
<evidence type="ECO:0000313" key="3">
    <source>
        <dbReference type="Proteomes" id="UP000017246"/>
    </source>
</evidence>
<name>A0A068YD16_ECHMU</name>
<protein>
    <submittedName>
        <fullName evidence="2">Vacuolar protein sorting associated protein 13B</fullName>
    </submittedName>
</protein>
<reference evidence="2" key="1">
    <citation type="journal article" date="2013" name="Nature">
        <title>The genomes of four tapeworm species reveal adaptations to parasitism.</title>
        <authorList>
            <person name="Tsai I.J."/>
            <person name="Zarowiecki M."/>
            <person name="Holroyd N."/>
            <person name="Garciarrubio A."/>
            <person name="Sanchez-Flores A."/>
            <person name="Brooks K.L."/>
            <person name="Tracey A."/>
            <person name="Bobes R.J."/>
            <person name="Fragoso G."/>
            <person name="Sciutto E."/>
            <person name="Aslett M."/>
            <person name="Beasley H."/>
            <person name="Bennett H.M."/>
            <person name="Cai J."/>
            <person name="Camicia F."/>
            <person name="Clark R."/>
            <person name="Cucher M."/>
            <person name="De Silva N."/>
            <person name="Day T.A."/>
            <person name="Deplazes P."/>
            <person name="Estrada K."/>
            <person name="Fernandez C."/>
            <person name="Holland P.W."/>
            <person name="Hou J."/>
            <person name="Hu S."/>
            <person name="Huckvale T."/>
            <person name="Hung S.S."/>
            <person name="Kamenetzky L."/>
            <person name="Keane J.A."/>
            <person name="Kiss F."/>
            <person name="Koziol U."/>
            <person name="Lambert O."/>
            <person name="Liu K."/>
            <person name="Luo X."/>
            <person name="Luo Y."/>
            <person name="Macchiaroli N."/>
            <person name="Nichol S."/>
            <person name="Paps J."/>
            <person name="Parkinson J."/>
            <person name="Pouchkina-Stantcheva N."/>
            <person name="Riddiford N."/>
            <person name="Rosenzvit M."/>
            <person name="Salinas G."/>
            <person name="Wasmuth J.D."/>
            <person name="Zamanian M."/>
            <person name="Zheng Y."/>
            <person name="Cai X."/>
            <person name="Soberon X."/>
            <person name="Olson P.D."/>
            <person name="Laclette J.P."/>
            <person name="Brehm K."/>
            <person name="Berriman M."/>
            <person name="Garciarrubio A."/>
            <person name="Bobes R.J."/>
            <person name="Fragoso G."/>
            <person name="Sanchez-Flores A."/>
            <person name="Estrada K."/>
            <person name="Cevallos M.A."/>
            <person name="Morett E."/>
            <person name="Gonzalez V."/>
            <person name="Portillo T."/>
            <person name="Ochoa-Leyva A."/>
            <person name="Jose M.V."/>
            <person name="Sciutto E."/>
            <person name="Landa A."/>
            <person name="Jimenez L."/>
            <person name="Valdes V."/>
            <person name="Carrero J.C."/>
            <person name="Larralde C."/>
            <person name="Morales-Montor J."/>
            <person name="Limon-Lason J."/>
            <person name="Soberon X."/>
            <person name="Laclette J.P."/>
        </authorList>
    </citation>
    <scope>NUCLEOTIDE SEQUENCE [LARGE SCALE GENOMIC DNA]</scope>
</reference>
<organism evidence="2 3">
    <name type="scientific">Echinococcus multilocularis</name>
    <name type="common">Fox tapeworm</name>
    <dbReference type="NCBI Taxonomy" id="6211"/>
    <lineage>
        <taxon>Eukaryota</taxon>
        <taxon>Metazoa</taxon>
        <taxon>Spiralia</taxon>
        <taxon>Lophotrochozoa</taxon>
        <taxon>Platyhelminthes</taxon>
        <taxon>Cestoda</taxon>
        <taxon>Eucestoda</taxon>
        <taxon>Cyclophyllidea</taxon>
        <taxon>Taeniidae</taxon>
        <taxon>Echinococcus</taxon>
    </lineage>
</organism>
<reference evidence="2" key="2">
    <citation type="submission" date="2015-11" db="EMBL/GenBank/DDBJ databases">
        <authorList>
            <person name="Zhang Y."/>
            <person name="Guo Z."/>
        </authorList>
    </citation>
    <scope>NUCLEOTIDE SEQUENCE</scope>
</reference>
<dbReference type="eggNOG" id="KOG1809">
    <property type="taxonomic scope" value="Eukaryota"/>
</dbReference>